<dbReference type="EMBL" id="CP000934">
    <property type="protein sequence ID" value="ACE83394.1"/>
    <property type="molecule type" value="Genomic_DNA"/>
</dbReference>
<name>B3PBS0_CELJU</name>
<evidence type="ECO:0000256" key="2">
    <source>
        <dbReference type="ARBA" id="ARBA00023125"/>
    </source>
</evidence>
<accession>B3PBS0</accession>
<dbReference type="AlphaFoldDB" id="B3PBS0"/>
<dbReference type="InterPro" id="IPR036390">
    <property type="entry name" value="WH_DNA-bd_sf"/>
</dbReference>
<evidence type="ECO:0000313" key="8">
    <source>
        <dbReference type="Proteomes" id="UP000001036"/>
    </source>
</evidence>
<dbReference type="InterPro" id="IPR014757">
    <property type="entry name" value="Tscrpt_reg_IclR_C"/>
</dbReference>
<feature type="domain" description="HTH iclR-type" evidence="5">
    <location>
        <begin position="29"/>
        <end position="99"/>
    </location>
</feature>
<dbReference type="HOGENOM" id="CLU_062618_5_0_6"/>
<evidence type="ECO:0000256" key="4">
    <source>
        <dbReference type="SAM" id="MobiDB-lite"/>
    </source>
</evidence>
<dbReference type="PANTHER" id="PTHR30136:SF7">
    <property type="entry name" value="HTH-TYPE TRANSCRIPTIONAL REGULATOR KDGR-RELATED"/>
    <property type="match status" value="1"/>
</dbReference>
<dbReference type="PANTHER" id="PTHR30136">
    <property type="entry name" value="HELIX-TURN-HELIX TRANSCRIPTIONAL REGULATOR, ICLR FAMILY"/>
    <property type="match status" value="1"/>
</dbReference>
<dbReference type="InterPro" id="IPR029016">
    <property type="entry name" value="GAF-like_dom_sf"/>
</dbReference>
<keyword evidence="2" id="KW-0238">DNA-binding</keyword>
<dbReference type="InterPro" id="IPR036388">
    <property type="entry name" value="WH-like_DNA-bd_sf"/>
</dbReference>
<dbReference type="KEGG" id="cja:CJA_1134"/>
<keyword evidence="8" id="KW-1185">Reference proteome</keyword>
<keyword evidence="1" id="KW-0805">Transcription regulation</keyword>
<evidence type="ECO:0000256" key="3">
    <source>
        <dbReference type="ARBA" id="ARBA00023163"/>
    </source>
</evidence>
<dbReference type="InterPro" id="IPR005471">
    <property type="entry name" value="Tscrpt_reg_IclR_N"/>
</dbReference>
<feature type="region of interest" description="Disordered" evidence="4">
    <location>
        <begin position="1"/>
        <end position="24"/>
    </location>
</feature>
<feature type="domain" description="IclR-ED" evidence="6">
    <location>
        <begin position="93"/>
        <end position="271"/>
    </location>
</feature>
<dbReference type="OrthoDB" id="9807558at2"/>
<dbReference type="eggNOG" id="COG1414">
    <property type="taxonomic scope" value="Bacteria"/>
</dbReference>
<dbReference type="SUPFAM" id="SSF55781">
    <property type="entry name" value="GAF domain-like"/>
    <property type="match status" value="1"/>
</dbReference>
<dbReference type="RefSeq" id="WP_012486782.1">
    <property type="nucleotide sequence ID" value="NC_010995.1"/>
</dbReference>
<organism evidence="7 8">
    <name type="scientific">Cellvibrio japonicus (strain Ueda107)</name>
    <name type="common">Pseudomonas fluorescens subsp. cellulosa</name>
    <dbReference type="NCBI Taxonomy" id="498211"/>
    <lineage>
        <taxon>Bacteria</taxon>
        <taxon>Pseudomonadati</taxon>
        <taxon>Pseudomonadota</taxon>
        <taxon>Gammaproteobacteria</taxon>
        <taxon>Cellvibrionales</taxon>
        <taxon>Cellvibrionaceae</taxon>
        <taxon>Cellvibrio</taxon>
    </lineage>
</organism>
<dbReference type="GO" id="GO:0003700">
    <property type="term" value="F:DNA-binding transcription factor activity"/>
    <property type="evidence" value="ECO:0007669"/>
    <property type="project" value="TreeGrafter"/>
</dbReference>
<protein>
    <submittedName>
        <fullName evidence="7">Transcriptional regulator kdgR</fullName>
    </submittedName>
</protein>
<gene>
    <name evidence="7" type="primary">kdgR</name>
    <name evidence="7" type="ordered locus">CJA_1134</name>
</gene>
<dbReference type="SUPFAM" id="SSF46785">
    <property type="entry name" value="Winged helix' DNA-binding domain"/>
    <property type="match status" value="1"/>
</dbReference>
<dbReference type="Pfam" id="PF01614">
    <property type="entry name" value="IclR_C"/>
    <property type="match status" value="1"/>
</dbReference>
<evidence type="ECO:0000259" key="6">
    <source>
        <dbReference type="PROSITE" id="PS51078"/>
    </source>
</evidence>
<evidence type="ECO:0000256" key="1">
    <source>
        <dbReference type="ARBA" id="ARBA00023015"/>
    </source>
</evidence>
<evidence type="ECO:0000259" key="5">
    <source>
        <dbReference type="PROSITE" id="PS51077"/>
    </source>
</evidence>
<proteinExistence type="predicted"/>
<dbReference type="InterPro" id="IPR050707">
    <property type="entry name" value="HTH_MetabolicPath_Reg"/>
</dbReference>
<dbReference type="GO" id="GO:0003677">
    <property type="term" value="F:DNA binding"/>
    <property type="evidence" value="ECO:0007669"/>
    <property type="project" value="UniProtKB-KW"/>
</dbReference>
<keyword evidence="3" id="KW-0804">Transcription</keyword>
<reference evidence="7 8" key="1">
    <citation type="journal article" date="2008" name="J. Bacteriol.">
        <title>Insights into plant cell wall degradation from the genome sequence of the soil bacterium Cellvibrio japonicus.</title>
        <authorList>
            <person name="Deboy R.T."/>
            <person name="Mongodin E.F."/>
            <person name="Fouts D.E."/>
            <person name="Tailford L.E."/>
            <person name="Khouri H."/>
            <person name="Emerson J.B."/>
            <person name="Mohamoud Y."/>
            <person name="Watkins K."/>
            <person name="Henrissat B."/>
            <person name="Gilbert H.J."/>
            <person name="Nelson K.E."/>
        </authorList>
    </citation>
    <scope>NUCLEOTIDE SEQUENCE [LARGE SCALE GENOMIC DNA]</scope>
    <source>
        <strain evidence="7 8">Ueda107</strain>
    </source>
</reference>
<dbReference type="Gene3D" id="1.10.10.10">
    <property type="entry name" value="Winged helix-like DNA-binding domain superfamily/Winged helix DNA-binding domain"/>
    <property type="match status" value="1"/>
</dbReference>
<dbReference type="SMART" id="SM00346">
    <property type="entry name" value="HTH_ICLR"/>
    <property type="match status" value="1"/>
</dbReference>
<dbReference type="Proteomes" id="UP000001036">
    <property type="component" value="Chromosome"/>
</dbReference>
<dbReference type="GO" id="GO:0045892">
    <property type="term" value="P:negative regulation of DNA-templated transcription"/>
    <property type="evidence" value="ECO:0007669"/>
    <property type="project" value="TreeGrafter"/>
</dbReference>
<dbReference type="PROSITE" id="PS51078">
    <property type="entry name" value="ICLR_ED"/>
    <property type="match status" value="1"/>
</dbReference>
<evidence type="ECO:0000313" key="7">
    <source>
        <dbReference type="EMBL" id="ACE83394.1"/>
    </source>
</evidence>
<dbReference type="STRING" id="498211.CJA_1134"/>
<dbReference type="PROSITE" id="PS51077">
    <property type="entry name" value="HTH_ICLR"/>
    <property type="match status" value="1"/>
</dbReference>
<dbReference type="Gene3D" id="3.30.450.40">
    <property type="match status" value="1"/>
</dbReference>
<dbReference type="Pfam" id="PF09339">
    <property type="entry name" value="HTH_IclR"/>
    <property type="match status" value="1"/>
</dbReference>
<sequence length="274" mass="30271">MTSLHTHTLDDNGQETQDEAHEAERKYRAPALEKGLDILELLARSESPMTTSQMAATLGRSVSELFRMVLALEYRGYISQVPDGRDGYILTNKLFTLGISQGSAKTLLEAALPVMKEISRELGQSCHLVVPSGDQIVVVARLESPMDLGFSVRVGYRRRLIDTNSGALLYGYAQPDVQAVWLPQLSASVDLERIDRFLLKSRKAAEQGFIQLPSDFVDGVTDFCVPIRGRQGALAVLVVPYISIKSMPMEPNRVRERLLAAAQRIADALVDEGR</sequence>